<dbReference type="AlphaFoldDB" id="A0AAD3D4I2"/>
<name>A0AAD3D4I2_9STRA</name>
<reference evidence="2 3" key="1">
    <citation type="journal article" date="2021" name="Sci. Rep.">
        <title>The genome of the diatom Chaetoceros tenuissimus carries an ancient integrated fragment of an extant virus.</title>
        <authorList>
            <person name="Hongo Y."/>
            <person name="Kimura K."/>
            <person name="Takaki Y."/>
            <person name="Yoshida Y."/>
            <person name="Baba S."/>
            <person name="Kobayashi G."/>
            <person name="Nagasaki K."/>
            <person name="Hano T."/>
            <person name="Tomaru Y."/>
        </authorList>
    </citation>
    <scope>NUCLEOTIDE SEQUENCE [LARGE SCALE GENOMIC DNA]</scope>
    <source>
        <strain evidence="2 3">NIES-3715</strain>
    </source>
</reference>
<dbReference type="Proteomes" id="UP001054902">
    <property type="component" value="Unassembled WGS sequence"/>
</dbReference>
<feature type="signal peptide" evidence="1">
    <location>
        <begin position="1"/>
        <end position="18"/>
    </location>
</feature>
<keyword evidence="1" id="KW-0732">Signal</keyword>
<dbReference type="EMBL" id="BLLK01000052">
    <property type="protein sequence ID" value="GFH56565.1"/>
    <property type="molecule type" value="Genomic_DNA"/>
</dbReference>
<evidence type="ECO:0000313" key="2">
    <source>
        <dbReference type="EMBL" id="GFH56565.1"/>
    </source>
</evidence>
<accession>A0AAD3D4I2</accession>
<sequence length="81" mass="8213">MKIQSLASSLLLAACTSAEVVKVHRVRHMMASSKAPSPTSSSKAPAMSPTFSEAVTSSSSSYGTQAVAAVGALALGYFMAC</sequence>
<protein>
    <submittedName>
        <fullName evidence="2">Uncharacterized protein</fullName>
    </submittedName>
</protein>
<dbReference type="PROSITE" id="PS51257">
    <property type="entry name" value="PROKAR_LIPOPROTEIN"/>
    <property type="match status" value="1"/>
</dbReference>
<evidence type="ECO:0000313" key="3">
    <source>
        <dbReference type="Proteomes" id="UP001054902"/>
    </source>
</evidence>
<keyword evidence="3" id="KW-1185">Reference proteome</keyword>
<feature type="chain" id="PRO_5041922078" evidence="1">
    <location>
        <begin position="19"/>
        <end position="81"/>
    </location>
</feature>
<evidence type="ECO:0000256" key="1">
    <source>
        <dbReference type="SAM" id="SignalP"/>
    </source>
</evidence>
<organism evidence="2 3">
    <name type="scientific">Chaetoceros tenuissimus</name>
    <dbReference type="NCBI Taxonomy" id="426638"/>
    <lineage>
        <taxon>Eukaryota</taxon>
        <taxon>Sar</taxon>
        <taxon>Stramenopiles</taxon>
        <taxon>Ochrophyta</taxon>
        <taxon>Bacillariophyta</taxon>
        <taxon>Coscinodiscophyceae</taxon>
        <taxon>Chaetocerotophycidae</taxon>
        <taxon>Chaetocerotales</taxon>
        <taxon>Chaetocerotaceae</taxon>
        <taxon>Chaetoceros</taxon>
    </lineage>
</organism>
<gene>
    <name evidence="2" type="ORF">CTEN210_13041</name>
</gene>
<comment type="caution">
    <text evidence="2">The sequence shown here is derived from an EMBL/GenBank/DDBJ whole genome shotgun (WGS) entry which is preliminary data.</text>
</comment>
<proteinExistence type="predicted"/>